<proteinExistence type="predicted"/>
<gene>
    <name evidence="2" type="ORF">E6K80_05360</name>
</gene>
<keyword evidence="1" id="KW-0472">Membrane</keyword>
<organism evidence="2 3">
    <name type="scientific">Eiseniibacteriota bacterium</name>
    <dbReference type="NCBI Taxonomy" id="2212470"/>
    <lineage>
        <taxon>Bacteria</taxon>
        <taxon>Candidatus Eiseniibacteriota</taxon>
    </lineage>
</organism>
<comment type="caution">
    <text evidence="2">The sequence shown here is derived from an EMBL/GenBank/DDBJ whole genome shotgun (WGS) entry which is preliminary data.</text>
</comment>
<protein>
    <recommendedName>
        <fullName evidence="4">Secreted protein</fullName>
    </recommendedName>
</protein>
<evidence type="ECO:0000313" key="2">
    <source>
        <dbReference type="EMBL" id="TMQ71504.1"/>
    </source>
</evidence>
<dbReference type="EMBL" id="VBPA01000121">
    <property type="protein sequence ID" value="TMQ71504.1"/>
    <property type="molecule type" value="Genomic_DNA"/>
</dbReference>
<dbReference type="AlphaFoldDB" id="A0A538U6H7"/>
<name>A0A538U6H7_UNCEI</name>
<dbReference type="Proteomes" id="UP000319836">
    <property type="component" value="Unassembled WGS sequence"/>
</dbReference>
<accession>A0A538U6H7</accession>
<feature type="transmembrane region" description="Helical" evidence="1">
    <location>
        <begin position="6"/>
        <end position="23"/>
    </location>
</feature>
<sequence>MTTQAAIVLIVALIVVLMVWALAKKRRSVALREKFGPEYDRQVREMKDRDRAEAELDRRARRVEKLSIRPLPAQERDRYAEQWRHEQAHFVDDPRSAVHDADRLVEEVMRQRGYPVGEFEQRAADISVDHPALVENYRAAHDIAVRSDRGNAATEELRQAMIHFRTLFEDLLDDRMRGTPAPAPAR</sequence>
<keyword evidence="1" id="KW-0812">Transmembrane</keyword>
<evidence type="ECO:0000313" key="3">
    <source>
        <dbReference type="Proteomes" id="UP000319836"/>
    </source>
</evidence>
<evidence type="ECO:0000256" key="1">
    <source>
        <dbReference type="SAM" id="Phobius"/>
    </source>
</evidence>
<keyword evidence="1" id="KW-1133">Transmembrane helix</keyword>
<evidence type="ECO:0008006" key="4">
    <source>
        <dbReference type="Google" id="ProtNLM"/>
    </source>
</evidence>
<reference evidence="2 3" key="1">
    <citation type="journal article" date="2019" name="Nat. Microbiol.">
        <title>Mediterranean grassland soil C-N compound turnover is dependent on rainfall and depth, and is mediated by genomically divergent microorganisms.</title>
        <authorList>
            <person name="Diamond S."/>
            <person name="Andeer P.F."/>
            <person name="Li Z."/>
            <person name="Crits-Christoph A."/>
            <person name="Burstein D."/>
            <person name="Anantharaman K."/>
            <person name="Lane K.R."/>
            <person name="Thomas B.C."/>
            <person name="Pan C."/>
            <person name="Northen T.R."/>
            <person name="Banfield J.F."/>
        </authorList>
    </citation>
    <scope>NUCLEOTIDE SEQUENCE [LARGE SCALE GENOMIC DNA]</scope>
    <source>
        <strain evidence="2">WS_10</strain>
    </source>
</reference>